<evidence type="ECO:0000313" key="3">
    <source>
        <dbReference type="EMBL" id="PMD33809.1"/>
    </source>
</evidence>
<evidence type="ECO:0000259" key="2">
    <source>
        <dbReference type="Pfam" id="PF14420"/>
    </source>
</evidence>
<reference evidence="3 4" key="1">
    <citation type="submission" date="2016-04" db="EMBL/GenBank/DDBJ databases">
        <title>A degradative enzymes factory behind the ericoid mycorrhizal symbiosis.</title>
        <authorList>
            <consortium name="DOE Joint Genome Institute"/>
            <person name="Martino E."/>
            <person name="Morin E."/>
            <person name="Grelet G."/>
            <person name="Kuo A."/>
            <person name="Kohler A."/>
            <person name="Daghino S."/>
            <person name="Barry K."/>
            <person name="Choi C."/>
            <person name="Cichocki N."/>
            <person name="Clum A."/>
            <person name="Copeland A."/>
            <person name="Hainaut M."/>
            <person name="Haridas S."/>
            <person name="Labutti K."/>
            <person name="Lindquist E."/>
            <person name="Lipzen A."/>
            <person name="Khouja H.-R."/>
            <person name="Murat C."/>
            <person name="Ohm R."/>
            <person name="Olson A."/>
            <person name="Spatafora J."/>
            <person name="Veneault-Fourrey C."/>
            <person name="Henrissat B."/>
            <person name="Grigoriev I."/>
            <person name="Martin F."/>
            <person name="Perotto S."/>
        </authorList>
    </citation>
    <scope>NUCLEOTIDE SEQUENCE [LARGE SCALE GENOMIC DNA]</scope>
    <source>
        <strain evidence="3 4">F</strain>
    </source>
</reference>
<evidence type="ECO:0000256" key="1">
    <source>
        <dbReference type="SAM" id="MobiDB-lite"/>
    </source>
</evidence>
<dbReference type="PANTHER" id="PTHR38788:SF3">
    <property type="entry name" value="CLR5 DOMAIN-CONTAINING PROTEIN"/>
    <property type="match status" value="1"/>
</dbReference>
<sequence>MPKEWDPHKAEIERLYMVEGLPLKDVRNIMRTRFTFDASIRAYRMKLDEWQFWKNNSKNDRRATKTRSRLHHLQPAIEMFDSEDPVPSSAVRASQPPPLVNLPTAPSYLGHFNEHQTSNTASKISETLLLISSLYFTPGRGLEQMLRNWVSDGSYLEAALTYLDDNRSRFRIDYRTPQKTGIFDSITVHVAAHETFPLAKKCLEIDFEQAQTPNIRNKEWDVHPDWMNIWRAACALRDWQEVLKCAHLIDLEPEGPGILFTSTALPFLAEKILKRNLEQLERWNQGGHQFDACIEESMLILSSIKTDMFDVEKTWYKRFLQINQTHFAQKGNPDQSSQLEEYRRKFLQLQMLHESIDQSDYSVQNLLNAENVLKESKVILDAAADGDVSPAKNGIPARPTTPVVIQPESSRLYKAGCAVQILIEKMYKRWSWGNEIRDDIDSILKHLSATGLSDPLCAEKNPFILISQTIAPRDQVRFTAAILAEVHKEYWIFNLQGKNMTWTAWLCVHQISTLRQLLMIADLPDALEFYLDDRIGPDAVKLALDASTMFAGGLALSDLKHTILQHTSSSSVDYVKPRFDYMTILNLLQARKLQVDQKWTRFLGRMLVWELTDVANIGTLFESSEEENDGSANDSTFSDIDESENEQVSEVVS</sequence>
<keyword evidence="4" id="KW-1185">Reference proteome</keyword>
<dbReference type="InterPro" id="IPR025676">
    <property type="entry name" value="Clr5_dom"/>
</dbReference>
<accession>A0A2J6R5Q5</accession>
<dbReference type="PANTHER" id="PTHR38788">
    <property type="entry name" value="CLR5 DOMAIN-CONTAINING PROTEIN"/>
    <property type="match status" value="1"/>
</dbReference>
<dbReference type="Proteomes" id="UP000235786">
    <property type="component" value="Unassembled WGS sequence"/>
</dbReference>
<dbReference type="Pfam" id="PF14420">
    <property type="entry name" value="Clr5"/>
    <property type="match status" value="1"/>
</dbReference>
<feature type="domain" description="Clr5" evidence="2">
    <location>
        <begin position="1"/>
        <end position="52"/>
    </location>
</feature>
<dbReference type="EMBL" id="KZ613955">
    <property type="protein sequence ID" value="PMD33809.1"/>
    <property type="molecule type" value="Genomic_DNA"/>
</dbReference>
<dbReference type="STRING" id="1149755.A0A2J6R5Q5"/>
<gene>
    <name evidence="3" type="ORF">L207DRAFT_589365</name>
</gene>
<organism evidence="3 4">
    <name type="scientific">Hyaloscypha variabilis (strain UAMH 11265 / GT02V1 / F)</name>
    <name type="common">Meliniomyces variabilis</name>
    <dbReference type="NCBI Taxonomy" id="1149755"/>
    <lineage>
        <taxon>Eukaryota</taxon>
        <taxon>Fungi</taxon>
        <taxon>Dikarya</taxon>
        <taxon>Ascomycota</taxon>
        <taxon>Pezizomycotina</taxon>
        <taxon>Leotiomycetes</taxon>
        <taxon>Helotiales</taxon>
        <taxon>Hyaloscyphaceae</taxon>
        <taxon>Hyaloscypha</taxon>
        <taxon>Hyaloscypha variabilis</taxon>
    </lineage>
</organism>
<proteinExistence type="predicted"/>
<feature type="region of interest" description="Disordered" evidence="1">
    <location>
        <begin position="622"/>
        <end position="653"/>
    </location>
</feature>
<name>A0A2J6R5Q5_HYAVF</name>
<protein>
    <recommendedName>
        <fullName evidence="2">Clr5 domain-containing protein</fullName>
    </recommendedName>
</protein>
<dbReference type="AlphaFoldDB" id="A0A2J6R5Q5"/>
<evidence type="ECO:0000313" key="4">
    <source>
        <dbReference type="Proteomes" id="UP000235786"/>
    </source>
</evidence>
<dbReference type="OrthoDB" id="823504at2759"/>